<dbReference type="SUPFAM" id="SSF53067">
    <property type="entry name" value="Actin-like ATPase domain"/>
    <property type="match status" value="2"/>
</dbReference>
<dbReference type="SMART" id="SM00268">
    <property type="entry name" value="ACTIN"/>
    <property type="match status" value="1"/>
</dbReference>
<dbReference type="AlphaFoldDB" id="A0AA89BQN3"/>
<dbReference type="InterPro" id="IPR043129">
    <property type="entry name" value="ATPase_NBD"/>
</dbReference>
<dbReference type="FunFam" id="3.30.420.40:FF:000002">
    <property type="entry name" value="Muscle actin"/>
    <property type="match status" value="1"/>
</dbReference>
<dbReference type="InterPro" id="IPR004000">
    <property type="entry name" value="Actin"/>
</dbReference>
<dbReference type="PANTHER" id="PTHR11937">
    <property type="entry name" value="ACTIN"/>
    <property type="match status" value="1"/>
</dbReference>
<proteinExistence type="inferred from homology"/>
<comment type="caution">
    <text evidence="3">The sequence shown here is derived from an EMBL/GenBank/DDBJ whole genome shotgun (WGS) entry which is preliminary data.</text>
</comment>
<dbReference type="Gene3D" id="3.30.420.40">
    <property type="match status" value="2"/>
</dbReference>
<dbReference type="FunFam" id="3.30.420.40:FF:000058">
    <property type="entry name" value="Putative actin-related protein 5"/>
    <property type="match status" value="1"/>
</dbReference>
<dbReference type="PROSITE" id="PS01132">
    <property type="entry name" value="ACTINS_ACT_LIKE"/>
    <property type="match status" value="1"/>
</dbReference>
<evidence type="ECO:0000256" key="1">
    <source>
        <dbReference type="ARBA" id="ARBA00003520"/>
    </source>
</evidence>
<dbReference type="InterPro" id="IPR020902">
    <property type="entry name" value="Actin/actin-like_CS"/>
</dbReference>
<comment type="function">
    <text evidence="1">Actins are highly conserved proteins that are involved in various types of cell motility and are ubiquitously expressed in all eukaryotic cells.</text>
</comment>
<dbReference type="Proteomes" id="UP001186944">
    <property type="component" value="Unassembled WGS sequence"/>
</dbReference>
<comment type="similarity">
    <text evidence="2">Belongs to the actin family.</text>
</comment>
<accession>A0AA89BQN3</accession>
<sequence>MMVIRYLWLLTVDQELVKRGYDGDTVPLVIDCGSGTCKAGFAGENAPKAVFSTVVGAPSVKGILPAELGQKDVFVGEDAKSKASILHLKYPIEHGIVTNWDDMERIWQQIFEEMLCVSPERQPVLLTEAPLNPKANREKTTQIMFESFNTPAMYLAKQAVLPLYASGKTTGVVLDSGEGVTHAVPIYEGYCLPHAVTRLDVAGKDLTEYLMRMLIERGYSFTTFAERELVRDMKEKLAYVSTDFEKEGNVAAESSTYEKTYRLPDGSVITLGNEQYRVCEALFKPSILGHEGSGIHQILHSSIMKCDVDMNIKLLYENIVLSGGNTMFPGIPSRLRKEIIALAPNQTRINIVAVPERKYYAWIGGSILASLPQFDDVLISKEEYEETGPSIVHKKCL</sequence>
<dbReference type="PRINTS" id="PR00190">
    <property type="entry name" value="ACTIN"/>
</dbReference>
<dbReference type="Gene3D" id="3.90.640.10">
    <property type="entry name" value="Actin, Chain A, domain 4"/>
    <property type="match status" value="1"/>
</dbReference>
<keyword evidence="4" id="KW-1185">Reference proteome</keyword>
<gene>
    <name evidence="3" type="ORF">FSP39_011940</name>
</gene>
<reference evidence="3" key="1">
    <citation type="submission" date="2019-08" db="EMBL/GenBank/DDBJ databases">
        <title>The improved chromosome-level genome for the pearl oyster Pinctada fucata martensii using PacBio sequencing and Hi-C.</title>
        <authorList>
            <person name="Zheng Z."/>
        </authorList>
    </citation>
    <scope>NUCLEOTIDE SEQUENCE</scope>
    <source>
        <strain evidence="3">ZZ-2019</strain>
        <tissue evidence="3">Adductor muscle</tissue>
    </source>
</reference>
<name>A0AA89BQN3_PINIB</name>
<evidence type="ECO:0000313" key="3">
    <source>
        <dbReference type="EMBL" id="KAK3090446.1"/>
    </source>
</evidence>
<protein>
    <recommendedName>
        <fullName evidence="5">Actin</fullName>
    </recommendedName>
</protein>
<dbReference type="Pfam" id="PF00022">
    <property type="entry name" value="Actin"/>
    <property type="match status" value="1"/>
</dbReference>
<evidence type="ECO:0000313" key="4">
    <source>
        <dbReference type="Proteomes" id="UP001186944"/>
    </source>
</evidence>
<dbReference type="EMBL" id="VSWD01000010">
    <property type="protein sequence ID" value="KAK3090446.1"/>
    <property type="molecule type" value="Genomic_DNA"/>
</dbReference>
<evidence type="ECO:0008006" key="5">
    <source>
        <dbReference type="Google" id="ProtNLM"/>
    </source>
</evidence>
<evidence type="ECO:0000256" key="2">
    <source>
        <dbReference type="RuleBase" id="RU000487"/>
    </source>
</evidence>
<organism evidence="3 4">
    <name type="scientific">Pinctada imbricata</name>
    <name type="common">Atlantic pearl-oyster</name>
    <name type="synonym">Pinctada martensii</name>
    <dbReference type="NCBI Taxonomy" id="66713"/>
    <lineage>
        <taxon>Eukaryota</taxon>
        <taxon>Metazoa</taxon>
        <taxon>Spiralia</taxon>
        <taxon>Lophotrochozoa</taxon>
        <taxon>Mollusca</taxon>
        <taxon>Bivalvia</taxon>
        <taxon>Autobranchia</taxon>
        <taxon>Pteriomorphia</taxon>
        <taxon>Pterioida</taxon>
        <taxon>Pterioidea</taxon>
        <taxon>Pteriidae</taxon>
        <taxon>Pinctada</taxon>
    </lineage>
</organism>
<dbReference type="FunFam" id="3.90.640.10:FF:000047">
    <property type="entry name" value="Actin, alpha skeletal muscle"/>
    <property type="match status" value="1"/>
</dbReference>